<evidence type="ECO:0000313" key="3">
    <source>
        <dbReference type="Proteomes" id="UP000229385"/>
    </source>
</evidence>
<proteinExistence type="predicted"/>
<feature type="region of interest" description="Disordered" evidence="1">
    <location>
        <begin position="40"/>
        <end position="65"/>
    </location>
</feature>
<protein>
    <submittedName>
        <fullName evidence="2">Uncharacterized protein</fullName>
    </submittedName>
</protein>
<reference evidence="3" key="1">
    <citation type="submission" date="2017-09" db="EMBL/GenBank/DDBJ databases">
        <title>Depth-based differentiation of microbial function through sediment-hosted aquifers and enrichment of novel symbionts in the deep terrestrial subsurface.</title>
        <authorList>
            <person name="Probst A.J."/>
            <person name="Ladd B."/>
            <person name="Jarett J.K."/>
            <person name="Geller-Mcgrath D.E."/>
            <person name="Sieber C.M.K."/>
            <person name="Emerson J.B."/>
            <person name="Anantharaman K."/>
            <person name="Thomas B.C."/>
            <person name="Malmstrom R."/>
            <person name="Stieglmeier M."/>
            <person name="Klingl A."/>
            <person name="Woyke T."/>
            <person name="Ryan C.M."/>
            <person name="Banfield J.F."/>
        </authorList>
    </citation>
    <scope>NUCLEOTIDE SEQUENCE [LARGE SCALE GENOMIC DNA]</scope>
</reference>
<dbReference type="AlphaFoldDB" id="A0A2M7XB11"/>
<dbReference type="Proteomes" id="UP000229385">
    <property type="component" value="Unassembled WGS sequence"/>
</dbReference>
<feature type="compositionally biased region" description="Low complexity" evidence="1">
    <location>
        <begin position="42"/>
        <end position="55"/>
    </location>
</feature>
<evidence type="ECO:0000313" key="2">
    <source>
        <dbReference type="EMBL" id="PJA45071.1"/>
    </source>
</evidence>
<evidence type="ECO:0000256" key="1">
    <source>
        <dbReference type="SAM" id="MobiDB-lite"/>
    </source>
</evidence>
<dbReference type="EMBL" id="PFWU01000050">
    <property type="protein sequence ID" value="PJA45071.1"/>
    <property type="molecule type" value="Genomic_DNA"/>
</dbReference>
<gene>
    <name evidence="2" type="ORF">CO174_05090</name>
</gene>
<comment type="caution">
    <text evidence="2">The sequence shown here is derived from an EMBL/GenBank/DDBJ whole genome shotgun (WGS) entry which is preliminary data.</text>
</comment>
<accession>A0A2M7XB11</accession>
<sequence>MIDKYGVIPLESLYRASKEGLVRFLPNTPPQTSLIFGAEVSQLQQQPTTQSQPTRQDPPLPTFTTDQSLTRLSVDEVGRTALLHYNGDPKATKEERVHTWQAVEGGKRLAIGRAVLALNKARINWRSFGSLMAMLEAAKAL</sequence>
<organism evidence="2 3">
    <name type="scientific">Candidatus Uhrbacteria bacterium CG_4_9_14_3_um_filter_50_9</name>
    <dbReference type="NCBI Taxonomy" id="1975035"/>
    <lineage>
        <taxon>Bacteria</taxon>
        <taxon>Candidatus Uhriibacteriota</taxon>
    </lineage>
</organism>
<name>A0A2M7XB11_9BACT</name>